<dbReference type="SMART" id="SM00271">
    <property type="entry name" value="DnaJ"/>
    <property type="match status" value="1"/>
</dbReference>
<feature type="compositionally biased region" description="Basic and acidic residues" evidence="4">
    <location>
        <begin position="164"/>
        <end position="178"/>
    </location>
</feature>
<keyword evidence="1" id="KW-0677">Repeat</keyword>
<protein>
    <recommendedName>
        <fullName evidence="6">J domain-containing protein</fullName>
    </recommendedName>
</protein>
<keyword evidence="5" id="KW-0472">Membrane</keyword>
<keyword evidence="9" id="KW-1185">Reference proteome</keyword>
<feature type="repeat" description="ANK" evidence="3">
    <location>
        <begin position="354"/>
        <end position="386"/>
    </location>
</feature>
<feature type="region of interest" description="Disordered" evidence="4">
    <location>
        <begin position="199"/>
        <end position="234"/>
    </location>
</feature>
<feature type="region of interest" description="Disordered" evidence="4">
    <location>
        <begin position="140"/>
        <end position="179"/>
    </location>
</feature>
<dbReference type="Pfam" id="PF00226">
    <property type="entry name" value="DnaJ"/>
    <property type="match status" value="1"/>
</dbReference>
<evidence type="ECO:0000313" key="8">
    <source>
        <dbReference type="EMBL" id="CAL4808100.1"/>
    </source>
</evidence>
<dbReference type="SUPFAM" id="SSF46565">
    <property type="entry name" value="Chaperone J-domain"/>
    <property type="match status" value="1"/>
</dbReference>
<proteinExistence type="predicted"/>
<feature type="compositionally biased region" description="Low complexity" evidence="4">
    <location>
        <begin position="224"/>
        <end position="234"/>
    </location>
</feature>
<dbReference type="SMART" id="SM00248">
    <property type="entry name" value="ANK"/>
    <property type="match status" value="4"/>
</dbReference>
<evidence type="ECO:0000256" key="1">
    <source>
        <dbReference type="ARBA" id="ARBA00022737"/>
    </source>
</evidence>
<dbReference type="EMBL" id="CAMXCT010006833">
    <property type="protein sequence ID" value="CAI4020788.1"/>
    <property type="molecule type" value="Genomic_DNA"/>
</dbReference>
<evidence type="ECO:0000256" key="3">
    <source>
        <dbReference type="PROSITE-ProRule" id="PRU00023"/>
    </source>
</evidence>
<keyword evidence="2 3" id="KW-0040">ANK repeat</keyword>
<dbReference type="Gene3D" id="1.25.40.20">
    <property type="entry name" value="Ankyrin repeat-containing domain"/>
    <property type="match status" value="2"/>
</dbReference>
<name>A0A9P1GU01_9DINO</name>
<dbReference type="PROSITE" id="PS50088">
    <property type="entry name" value="ANK_REPEAT"/>
    <property type="match status" value="1"/>
</dbReference>
<dbReference type="PANTHER" id="PTHR24126">
    <property type="entry name" value="ANKYRIN REPEAT, PH AND SEC7 DOMAIN CONTAINING PROTEIN SECG-RELATED"/>
    <property type="match status" value="1"/>
</dbReference>
<dbReference type="Gene3D" id="1.10.287.110">
    <property type="entry name" value="DnaJ domain"/>
    <property type="match status" value="1"/>
</dbReference>
<keyword evidence="5" id="KW-1133">Transmembrane helix</keyword>
<dbReference type="InterPro" id="IPR036770">
    <property type="entry name" value="Ankyrin_rpt-contain_sf"/>
</dbReference>
<dbReference type="OrthoDB" id="432037at2759"/>
<accession>A0A9P1GU01</accession>
<feature type="transmembrane region" description="Helical" evidence="5">
    <location>
        <begin position="31"/>
        <end position="55"/>
    </location>
</feature>
<dbReference type="CDD" id="cd06257">
    <property type="entry name" value="DnaJ"/>
    <property type="match status" value="1"/>
</dbReference>
<dbReference type="AlphaFoldDB" id="A0A9P1GU01"/>
<dbReference type="SUPFAM" id="SSF48403">
    <property type="entry name" value="Ankyrin repeat"/>
    <property type="match status" value="1"/>
</dbReference>
<reference evidence="8 9" key="2">
    <citation type="submission" date="2024-05" db="EMBL/GenBank/DDBJ databases">
        <authorList>
            <person name="Chen Y."/>
            <person name="Shah S."/>
            <person name="Dougan E. K."/>
            <person name="Thang M."/>
            <person name="Chan C."/>
        </authorList>
    </citation>
    <scope>NUCLEOTIDE SEQUENCE [LARGE SCALE GENOMIC DNA]</scope>
</reference>
<evidence type="ECO:0000256" key="5">
    <source>
        <dbReference type="SAM" id="Phobius"/>
    </source>
</evidence>
<dbReference type="EMBL" id="CAMXCT030006833">
    <property type="protein sequence ID" value="CAL4808100.1"/>
    <property type="molecule type" value="Genomic_DNA"/>
</dbReference>
<dbReference type="PROSITE" id="PS50076">
    <property type="entry name" value="DNAJ_2"/>
    <property type="match status" value="1"/>
</dbReference>
<dbReference type="InterPro" id="IPR002110">
    <property type="entry name" value="Ankyrin_rpt"/>
</dbReference>
<sequence>MSPWACRLFSEIDPETGQKQVVEVKVWEEPWTIVLVLCACGVFVLNLMLIAFGYACKHSDRLYALGIRLSFAWERWQQRATEPKGPPERAFASLLRMQRSCLRALRLPTGSQDRALRREEKQRQLMLLIEQQLKEEEEAELELQGVGSKGSKDEPPMFTLRRGNLREEKEKREREEAARATARKKLAAKQLRKMFRNSRKKKASNLRILENDGNLPPPGQDPASTGDSFYSASSSSEEFDNQIHPWNSEEVLEEEARALFEPFLPCDDAQLRKVYLRLALKYHPDKHPKAERSAATSLFQAIAAVYEELLRPFGGRIPKRVKTQVAAAAELGDVKELQRLLIELPSRAIEEDYVGAVPLMFAAKGGSIEAAELLVSYKADVHAETPFGWSVLVYAALSDQGPMVRWLVTKGARVTGHELQLAAFGGYQRGLEALLDNYNKELSSVTTSSGNNLLHLLCLGILNLPKDHPERYLKCLDLLSNKVPLDAIDRRKGLSPIQLVAGHGNWHEHGLQDSEVHLVFVERLCAARADPSAENKDGKSAISLAKQRNLPQVEAILQRFTISRL</sequence>
<dbReference type="Proteomes" id="UP001152797">
    <property type="component" value="Unassembled WGS sequence"/>
</dbReference>
<keyword evidence="5" id="KW-0812">Transmembrane</keyword>
<evidence type="ECO:0000259" key="6">
    <source>
        <dbReference type="PROSITE" id="PS50076"/>
    </source>
</evidence>
<evidence type="ECO:0000313" key="9">
    <source>
        <dbReference type="Proteomes" id="UP001152797"/>
    </source>
</evidence>
<dbReference type="Pfam" id="PF12796">
    <property type="entry name" value="Ank_2"/>
    <property type="match status" value="1"/>
</dbReference>
<dbReference type="PROSITE" id="PS50297">
    <property type="entry name" value="ANK_REP_REGION"/>
    <property type="match status" value="1"/>
</dbReference>
<dbReference type="PANTHER" id="PTHR24126:SF14">
    <property type="entry name" value="ANK_REP_REGION DOMAIN-CONTAINING PROTEIN"/>
    <property type="match status" value="1"/>
</dbReference>
<dbReference type="EMBL" id="CAMXCT020006833">
    <property type="protein sequence ID" value="CAL1174163.1"/>
    <property type="molecule type" value="Genomic_DNA"/>
</dbReference>
<gene>
    <name evidence="7" type="ORF">C1SCF055_LOCUS45173</name>
</gene>
<evidence type="ECO:0000256" key="4">
    <source>
        <dbReference type="SAM" id="MobiDB-lite"/>
    </source>
</evidence>
<dbReference type="InterPro" id="IPR001623">
    <property type="entry name" value="DnaJ_domain"/>
</dbReference>
<feature type="domain" description="J" evidence="6">
    <location>
        <begin position="247"/>
        <end position="326"/>
    </location>
</feature>
<evidence type="ECO:0000256" key="2">
    <source>
        <dbReference type="ARBA" id="ARBA00023043"/>
    </source>
</evidence>
<organism evidence="7">
    <name type="scientific">Cladocopium goreaui</name>
    <dbReference type="NCBI Taxonomy" id="2562237"/>
    <lineage>
        <taxon>Eukaryota</taxon>
        <taxon>Sar</taxon>
        <taxon>Alveolata</taxon>
        <taxon>Dinophyceae</taxon>
        <taxon>Suessiales</taxon>
        <taxon>Symbiodiniaceae</taxon>
        <taxon>Cladocopium</taxon>
    </lineage>
</organism>
<reference evidence="7" key="1">
    <citation type="submission" date="2022-10" db="EMBL/GenBank/DDBJ databases">
        <authorList>
            <person name="Chen Y."/>
            <person name="Dougan E. K."/>
            <person name="Chan C."/>
            <person name="Rhodes N."/>
            <person name="Thang M."/>
        </authorList>
    </citation>
    <scope>NUCLEOTIDE SEQUENCE</scope>
</reference>
<evidence type="ECO:0000313" key="7">
    <source>
        <dbReference type="EMBL" id="CAI4020788.1"/>
    </source>
</evidence>
<comment type="caution">
    <text evidence="7">The sequence shown here is derived from an EMBL/GenBank/DDBJ whole genome shotgun (WGS) entry which is preliminary data.</text>
</comment>
<dbReference type="InterPro" id="IPR036869">
    <property type="entry name" value="J_dom_sf"/>
</dbReference>